<dbReference type="Pfam" id="PF15099">
    <property type="entry name" value="PIRT"/>
    <property type="match status" value="1"/>
</dbReference>
<evidence type="ECO:0000256" key="2">
    <source>
        <dbReference type="ARBA" id="ARBA00022692"/>
    </source>
</evidence>
<keyword evidence="2 5" id="KW-0812">Transmembrane</keyword>
<reference evidence="6" key="1">
    <citation type="submission" date="2020-10" db="EMBL/GenBank/DDBJ databases">
        <title>Chromosome-scale genome assembly of the Allis shad, Alosa alosa.</title>
        <authorList>
            <person name="Margot Z."/>
            <person name="Christophe K."/>
            <person name="Cabau C."/>
            <person name="Louis A."/>
            <person name="Berthelot C."/>
            <person name="Parey E."/>
            <person name="Roest Crollius H."/>
            <person name="Montfort J."/>
            <person name="Robinson-Rechavi M."/>
            <person name="Bucao C."/>
            <person name="Bouchez O."/>
            <person name="Gislard M."/>
            <person name="Lluch J."/>
            <person name="Milhes M."/>
            <person name="Lampietro C."/>
            <person name="Lopez Roques C."/>
            <person name="Donnadieu C."/>
            <person name="Braasch I."/>
            <person name="Desvignes T."/>
            <person name="Postlethwait J."/>
            <person name="Bobe J."/>
            <person name="Guiguen Y."/>
        </authorList>
    </citation>
    <scope>NUCLEOTIDE SEQUENCE</scope>
    <source>
        <strain evidence="6">M-15738</strain>
        <tissue evidence="6">Blood</tissue>
    </source>
</reference>
<name>A0AAV6H174_9TELE</name>
<evidence type="ECO:0000256" key="5">
    <source>
        <dbReference type="SAM" id="Phobius"/>
    </source>
</evidence>
<evidence type="ECO:0000313" key="7">
    <source>
        <dbReference type="Proteomes" id="UP000823561"/>
    </source>
</evidence>
<gene>
    <name evidence="6" type="ORF">AALO_G00076850</name>
</gene>
<organism evidence="6 7">
    <name type="scientific">Alosa alosa</name>
    <name type="common">allis shad</name>
    <dbReference type="NCBI Taxonomy" id="278164"/>
    <lineage>
        <taxon>Eukaryota</taxon>
        <taxon>Metazoa</taxon>
        <taxon>Chordata</taxon>
        <taxon>Craniata</taxon>
        <taxon>Vertebrata</taxon>
        <taxon>Euteleostomi</taxon>
        <taxon>Actinopterygii</taxon>
        <taxon>Neopterygii</taxon>
        <taxon>Teleostei</taxon>
        <taxon>Clupei</taxon>
        <taxon>Clupeiformes</taxon>
        <taxon>Clupeoidei</taxon>
        <taxon>Clupeidae</taxon>
        <taxon>Alosa</taxon>
    </lineage>
</organism>
<dbReference type="PANTHER" id="PTHR16100">
    <property type="entry name" value="PHOSPHOINOSITIDE-INTERACTING PROTEIN FAMILY MEMBER"/>
    <property type="match status" value="1"/>
</dbReference>
<feature type="transmembrane region" description="Helical" evidence="5">
    <location>
        <begin position="111"/>
        <end position="134"/>
    </location>
</feature>
<comment type="caution">
    <text evidence="6">The sequence shown here is derived from an EMBL/GenBank/DDBJ whole genome shotgun (WGS) entry which is preliminary data.</text>
</comment>
<keyword evidence="4 5" id="KW-0472">Membrane</keyword>
<comment type="subcellular location">
    <subcellularLocation>
        <location evidence="1">Membrane</location>
        <topology evidence="1">Multi-pass membrane protein</topology>
    </subcellularLocation>
</comment>
<dbReference type="Proteomes" id="UP000823561">
    <property type="component" value="Chromosome 6"/>
</dbReference>
<evidence type="ECO:0000256" key="4">
    <source>
        <dbReference type="ARBA" id="ARBA00023136"/>
    </source>
</evidence>
<keyword evidence="7" id="KW-1185">Reference proteome</keyword>
<dbReference type="PANTHER" id="PTHR16100:SF3">
    <property type="match status" value="1"/>
</dbReference>
<dbReference type="EMBL" id="JADWDJ010000006">
    <property type="protein sequence ID" value="KAG5279352.1"/>
    <property type="molecule type" value="Genomic_DNA"/>
</dbReference>
<dbReference type="GO" id="GO:0005886">
    <property type="term" value="C:plasma membrane"/>
    <property type="evidence" value="ECO:0007669"/>
    <property type="project" value="TreeGrafter"/>
</dbReference>
<dbReference type="AlphaFoldDB" id="A0AAV6H174"/>
<keyword evidence="3 5" id="KW-1133">Transmembrane helix</keyword>
<proteinExistence type="predicted"/>
<evidence type="ECO:0000313" key="6">
    <source>
        <dbReference type="EMBL" id="KAG5279352.1"/>
    </source>
</evidence>
<dbReference type="InterPro" id="IPR028068">
    <property type="entry name" value="PIRT"/>
</dbReference>
<accession>A0AAV6H174</accession>
<sequence length="171" mass="18530">MTLDSNLGSRGHLDPYMHQLTAGGSSGIRAYTGPLKQSTADQKMLLAVADDMKPGTMNSVSSAFLKRSALSPKHRLWMAFHKPILVLLVGGLLFGTGTAASLLYFTQLGNVPYLVGPVLLSVGLMFLVTGLVWMPVIKQRMEHKALTQMNYSKFTSEVSFPSISQSVDLLA</sequence>
<evidence type="ECO:0000256" key="3">
    <source>
        <dbReference type="ARBA" id="ARBA00022989"/>
    </source>
</evidence>
<evidence type="ECO:0000256" key="1">
    <source>
        <dbReference type="ARBA" id="ARBA00004141"/>
    </source>
</evidence>
<feature type="transmembrane region" description="Helical" evidence="5">
    <location>
        <begin position="84"/>
        <end position="105"/>
    </location>
</feature>
<protein>
    <submittedName>
        <fullName evidence="6">Uncharacterized protein</fullName>
    </submittedName>
</protein>